<name>A0A6I2M5G3_9BACI</name>
<keyword evidence="4 6" id="KW-1133">Transmembrane helix</keyword>
<evidence type="ECO:0000256" key="1">
    <source>
        <dbReference type="ARBA" id="ARBA00004236"/>
    </source>
</evidence>
<comment type="caution">
    <text evidence="7">The sequence shown here is derived from an EMBL/GenBank/DDBJ whole genome shotgun (WGS) entry which is preliminary data.</text>
</comment>
<dbReference type="PIRSF" id="PIRSF032178">
    <property type="entry name" value="UCP032178"/>
    <property type="match status" value="1"/>
</dbReference>
<keyword evidence="3 6" id="KW-0812">Transmembrane</keyword>
<evidence type="ECO:0000256" key="3">
    <source>
        <dbReference type="ARBA" id="ARBA00022692"/>
    </source>
</evidence>
<dbReference type="PANTHER" id="PTHR35791:SF1">
    <property type="entry name" value="UPF0754 MEMBRANE PROTEIN YHEB"/>
    <property type="match status" value="1"/>
</dbReference>
<evidence type="ECO:0000313" key="7">
    <source>
        <dbReference type="EMBL" id="MRX52564.1"/>
    </source>
</evidence>
<accession>A0A6I2M5G3</accession>
<dbReference type="PANTHER" id="PTHR35791">
    <property type="entry name" value="UPF0754 MEMBRANE PROTEIN YHEB"/>
    <property type="match status" value="1"/>
</dbReference>
<keyword evidence="8" id="KW-1185">Reference proteome</keyword>
<evidence type="ECO:0000313" key="8">
    <source>
        <dbReference type="Proteomes" id="UP000441585"/>
    </source>
</evidence>
<dbReference type="GO" id="GO:0005886">
    <property type="term" value="C:plasma membrane"/>
    <property type="evidence" value="ECO:0007669"/>
    <property type="project" value="UniProtKB-SubCell"/>
</dbReference>
<dbReference type="AlphaFoldDB" id="A0A6I2M5G3"/>
<sequence>MDMTGLTLILFMIAIGAVIGGITNHLAIKMLFKPHNAKYLFGKKVPFTPGLIPKRRVELADQMGKMVVGHLLTPEGIRRKLANDDFHKTVTSWVNNEAKRFINSEKTVTAFAADIGIENLDGKIETKLSEMIDYKMKEKVEQYRVLTVKEAIPAHLHGKIERSLPAASEFVIQKGIDYFQSDEGKQRLRRMIDDFLAERGMLGQMLQMFLGNTSVFEKVQPEVLKFLRNSETKRLLTSLIEKEWKRIEDLKLGDLEEKFSLDELLSLSKQAILKEMAIKDRLNAPVSDYLLPYSEWITDDFIPKIVKLAVQYLQNHMEKMLEQLHLQEIVKEQVQSFSVSRLEEMVLGISRREFTMITYLGALLGGIIGGFQAIVVMLIR</sequence>
<dbReference type="InterPro" id="IPR016991">
    <property type="entry name" value="UCP032178"/>
</dbReference>
<reference evidence="7 8" key="1">
    <citation type="submission" date="2019-11" db="EMBL/GenBank/DDBJ databases">
        <title>Bacillus idriensis genome.</title>
        <authorList>
            <person name="Konopka E.N."/>
            <person name="Newman J.D."/>
        </authorList>
    </citation>
    <scope>NUCLEOTIDE SEQUENCE [LARGE SCALE GENOMIC DNA]</scope>
    <source>
        <strain evidence="7 8">DSM 19097</strain>
    </source>
</reference>
<protein>
    <submittedName>
        <fullName evidence="7">DUF445 family protein</fullName>
    </submittedName>
</protein>
<comment type="subcellular location">
    <subcellularLocation>
        <location evidence="1">Cell membrane</location>
    </subcellularLocation>
</comment>
<keyword evidence="5 6" id="KW-0472">Membrane</keyword>
<dbReference type="Proteomes" id="UP000441585">
    <property type="component" value="Unassembled WGS sequence"/>
</dbReference>
<feature type="transmembrane region" description="Helical" evidence="6">
    <location>
        <begin position="6"/>
        <end position="28"/>
    </location>
</feature>
<dbReference type="InterPro" id="IPR007383">
    <property type="entry name" value="DUF445"/>
</dbReference>
<feature type="transmembrane region" description="Helical" evidence="6">
    <location>
        <begin position="357"/>
        <end position="379"/>
    </location>
</feature>
<dbReference type="Pfam" id="PF04286">
    <property type="entry name" value="DUF445"/>
    <property type="match status" value="1"/>
</dbReference>
<comment type="similarity">
    <text evidence="2">Belongs to the UPF0754 family.</text>
</comment>
<evidence type="ECO:0000256" key="5">
    <source>
        <dbReference type="ARBA" id="ARBA00023136"/>
    </source>
</evidence>
<organism evidence="7 8">
    <name type="scientific">Metabacillus idriensis</name>
    <dbReference type="NCBI Taxonomy" id="324768"/>
    <lineage>
        <taxon>Bacteria</taxon>
        <taxon>Bacillati</taxon>
        <taxon>Bacillota</taxon>
        <taxon>Bacilli</taxon>
        <taxon>Bacillales</taxon>
        <taxon>Bacillaceae</taxon>
        <taxon>Metabacillus</taxon>
    </lineage>
</organism>
<gene>
    <name evidence="7" type="ORF">GJU41_01155</name>
</gene>
<dbReference type="EMBL" id="WKKF01000001">
    <property type="protein sequence ID" value="MRX52564.1"/>
    <property type="molecule type" value="Genomic_DNA"/>
</dbReference>
<evidence type="ECO:0000256" key="2">
    <source>
        <dbReference type="ARBA" id="ARBA00008053"/>
    </source>
</evidence>
<evidence type="ECO:0000256" key="4">
    <source>
        <dbReference type="ARBA" id="ARBA00022989"/>
    </source>
</evidence>
<proteinExistence type="inferred from homology"/>
<evidence type="ECO:0000256" key="6">
    <source>
        <dbReference type="SAM" id="Phobius"/>
    </source>
</evidence>